<keyword evidence="1" id="KW-1133">Transmembrane helix</keyword>
<proteinExistence type="predicted"/>
<gene>
    <name evidence="2" type="ORF">CJ235_07210</name>
</gene>
<name>A0A2N6QHI9_9STAP</name>
<sequence>MNVLDGSVIKVIIIFVSVLIGSFLANKVIKAKSITSRPKIMLISGGMSAGFAILLYIIVLMISSLFQ</sequence>
<dbReference type="AlphaFoldDB" id="A0A2N6QHI9"/>
<protein>
    <submittedName>
        <fullName evidence="2">Uncharacterized protein</fullName>
    </submittedName>
</protein>
<keyword evidence="1" id="KW-0812">Transmembrane</keyword>
<organism evidence="2 3">
    <name type="scientific">Staphylococcus pettenkoferi</name>
    <dbReference type="NCBI Taxonomy" id="170573"/>
    <lineage>
        <taxon>Bacteria</taxon>
        <taxon>Bacillati</taxon>
        <taxon>Bacillota</taxon>
        <taxon>Bacilli</taxon>
        <taxon>Bacillales</taxon>
        <taxon>Staphylococcaceae</taxon>
        <taxon>Staphylococcus</taxon>
    </lineage>
</organism>
<dbReference type="RefSeq" id="WP_070504380.1">
    <property type="nucleotide sequence ID" value="NZ_JAASJD010000003.1"/>
</dbReference>
<feature type="transmembrane region" description="Helical" evidence="1">
    <location>
        <begin position="6"/>
        <end position="29"/>
    </location>
</feature>
<comment type="caution">
    <text evidence="2">The sequence shown here is derived from an EMBL/GenBank/DDBJ whole genome shotgun (WGS) entry which is preliminary data.</text>
</comment>
<feature type="transmembrane region" description="Helical" evidence="1">
    <location>
        <begin position="41"/>
        <end position="66"/>
    </location>
</feature>
<dbReference type="Proteomes" id="UP000235748">
    <property type="component" value="Unassembled WGS sequence"/>
</dbReference>
<evidence type="ECO:0000256" key="1">
    <source>
        <dbReference type="SAM" id="Phobius"/>
    </source>
</evidence>
<accession>A0A2N6QHI9</accession>
<evidence type="ECO:0000313" key="2">
    <source>
        <dbReference type="EMBL" id="PMC19048.1"/>
    </source>
</evidence>
<dbReference type="EMBL" id="PNGG01000003">
    <property type="protein sequence ID" value="PMC19048.1"/>
    <property type="molecule type" value="Genomic_DNA"/>
</dbReference>
<reference evidence="2 3" key="1">
    <citation type="submission" date="2017-09" db="EMBL/GenBank/DDBJ databases">
        <title>Bacterial strain isolated from the female urinary microbiota.</title>
        <authorList>
            <person name="Thomas-White K."/>
            <person name="Kumar N."/>
            <person name="Forster S."/>
            <person name="Putonti C."/>
            <person name="Lawley T."/>
            <person name="Wolfe A.J."/>
        </authorList>
    </citation>
    <scope>NUCLEOTIDE SEQUENCE [LARGE SCALE GENOMIC DNA]</scope>
    <source>
        <strain evidence="2 3">UMB0834</strain>
    </source>
</reference>
<evidence type="ECO:0000313" key="3">
    <source>
        <dbReference type="Proteomes" id="UP000235748"/>
    </source>
</evidence>
<keyword evidence="1" id="KW-0472">Membrane</keyword>